<accession>A0A0A9E0T2</accession>
<protein>
    <submittedName>
        <fullName evidence="1">Uncharacterized protein</fullName>
    </submittedName>
</protein>
<sequence length="11" mass="1283">MLLLYFAIVSL</sequence>
<name>A0A0A9E0T2_ARUDO</name>
<proteinExistence type="predicted"/>
<dbReference type="EMBL" id="GBRH01206355">
    <property type="protein sequence ID" value="JAD91540.1"/>
    <property type="molecule type" value="Transcribed_RNA"/>
</dbReference>
<reference evidence="1" key="2">
    <citation type="journal article" date="2015" name="Data Brief">
        <title>Shoot transcriptome of the giant reed, Arundo donax.</title>
        <authorList>
            <person name="Barrero R.A."/>
            <person name="Guerrero F.D."/>
            <person name="Moolhuijzen P."/>
            <person name="Goolsby J.A."/>
            <person name="Tidwell J."/>
            <person name="Bellgard S.E."/>
            <person name="Bellgard M.I."/>
        </authorList>
    </citation>
    <scope>NUCLEOTIDE SEQUENCE</scope>
    <source>
        <tissue evidence="1">Shoot tissue taken approximately 20 cm above the soil surface</tissue>
    </source>
</reference>
<reference evidence="1" key="1">
    <citation type="submission" date="2014-09" db="EMBL/GenBank/DDBJ databases">
        <authorList>
            <person name="Magalhaes I.L.F."/>
            <person name="Oliveira U."/>
            <person name="Santos F.R."/>
            <person name="Vidigal T.H.D.A."/>
            <person name="Brescovit A.D."/>
            <person name="Santos A.J."/>
        </authorList>
    </citation>
    <scope>NUCLEOTIDE SEQUENCE</scope>
    <source>
        <tissue evidence="1">Shoot tissue taken approximately 20 cm above the soil surface</tissue>
    </source>
</reference>
<organism evidence="1">
    <name type="scientific">Arundo donax</name>
    <name type="common">Giant reed</name>
    <name type="synonym">Donax arundinaceus</name>
    <dbReference type="NCBI Taxonomy" id="35708"/>
    <lineage>
        <taxon>Eukaryota</taxon>
        <taxon>Viridiplantae</taxon>
        <taxon>Streptophyta</taxon>
        <taxon>Embryophyta</taxon>
        <taxon>Tracheophyta</taxon>
        <taxon>Spermatophyta</taxon>
        <taxon>Magnoliopsida</taxon>
        <taxon>Liliopsida</taxon>
        <taxon>Poales</taxon>
        <taxon>Poaceae</taxon>
        <taxon>PACMAD clade</taxon>
        <taxon>Arundinoideae</taxon>
        <taxon>Arundineae</taxon>
        <taxon>Arundo</taxon>
    </lineage>
</organism>
<evidence type="ECO:0000313" key="1">
    <source>
        <dbReference type="EMBL" id="JAD91540.1"/>
    </source>
</evidence>